<dbReference type="OrthoDB" id="6491597at2759"/>
<dbReference type="Pfam" id="PF17917">
    <property type="entry name" value="RT_RNaseH"/>
    <property type="match status" value="1"/>
</dbReference>
<evidence type="ECO:0000256" key="5">
    <source>
        <dbReference type="ARBA" id="ARBA00022801"/>
    </source>
</evidence>
<sequence length="162" mass="18789">MNSRRFPSPRKPLWKIRFTTQTPSLTLARPKIRLARIEPTKPAGAGVVVRVGIVMSQRDSKNEEHPILYLSKKFSDSERKYSTTERECACIIYAIKKLKYYLDGQKFTIQTDHNPLVWLKINAGTNPRLKRWSLCLQPFNYKVVHRAGKKNQNADCLSRSEL</sequence>
<reference evidence="8 9" key="1">
    <citation type="journal article" date="2019" name="Sci. Rep.">
        <title>Orb-weaving spider Araneus ventricosus genome elucidates the spidroin gene catalogue.</title>
        <authorList>
            <person name="Kono N."/>
            <person name="Nakamura H."/>
            <person name="Ohtoshi R."/>
            <person name="Moran D.A.P."/>
            <person name="Shinohara A."/>
            <person name="Yoshida Y."/>
            <person name="Fujiwara M."/>
            <person name="Mori M."/>
            <person name="Tomita M."/>
            <person name="Arakawa K."/>
        </authorList>
    </citation>
    <scope>NUCLEOTIDE SEQUENCE [LARGE SCALE GENOMIC DNA]</scope>
</reference>
<gene>
    <name evidence="8" type="ORF">AVEN_77831_1</name>
</gene>
<dbReference type="GO" id="GO:0016787">
    <property type="term" value="F:hydrolase activity"/>
    <property type="evidence" value="ECO:0007669"/>
    <property type="project" value="UniProtKB-KW"/>
</dbReference>
<feature type="domain" description="Reverse transcriptase RNase H-like" evidence="7">
    <location>
        <begin position="50"/>
        <end position="139"/>
    </location>
</feature>
<protein>
    <recommendedName>
        <fullName evidence="7">Reverse transcriptase RNase H-like domain-containing protein</fullName>
    </recommendedName>
</protein>
<keyword evidence="3" id="KW-0540">Nuclease</keyword>
<dbReference type="PANTHER" id="PTHR37984:SF15">
    <property type="entry name" value="INTEGRASE CATALYTIC DOMAIN-CONTAINING PROTEIN"/>
    <property type="match status" value="1"/>
</dbReference>
<comment type="caution">
    <text evidence="8">The sequence shown here is derived from an EMBL/GenBank/DDBJ whole genome shotgun (WGS) entry which is preliminary data.</text>
</comment>
<keyword evidence="4" id="KW-0255">Endonuclease</keyword>
<organism evidence="8 9">
    <name type="scientific">Araneus ventricosus</name>
    <name type="common">Orbweaver spider</name>
    <name type="synonym">Epeira ventricosa</name>
    <dbReference type="NCBI Taxonomy" id="182803"/>
    <lineage>
        <taxon>Eukaryota</taxon>
        <taxon>Metazoa</taxon>
        <taxon>Ecdysozoa</taxon>
        <taxon>Arthropoda</taxon>
        <taxon>Chelicerata</taxon>
        <taxon>Arachnida</taxon>
        <taxon>Araneae</taxon>
        <taxon>Araneomorphae</taxon>
        <taxon>Entelegynae</taxon>
        <taxon>Araneoidea</taxon>
        <taxon>Araneidae</taxon>
        <taxon>Araneus</taxon>
    </lineage>
</organism>
<evidence type="ECO:0000256" key="4">
    <source>
        <dbReference type="ARBA" id="ARBA00022759"/>
    </source>
</evidence>
<evidence type="ECO:0000313" key="9">
    <source>
        <dbReference type="Proteomes" id="UP000499080"/>
    </source>
</evidence>
<dbReference type="Proteomes" id="UP000499080">
    <property type="component" value="Unassembled WGS sequence"/>
</dbReference>
<dbReference type="GO" id="GO:0003964">
    <property type="term" value="F:RNA-directed DNA polymerase activity"/>
    <property type="evidence" value="ECO:0007669"/>
    <property type="project" value="UniProtKB-KW"/>
</dbReference>
<accession>A0A4Y2GQ42</accession>
<dbReference type="CDD" id="cd09274">
    <property type="entry name" value="RNase_HI_RT_Ty3"/>
    <property type="match status" value="1"/>
</dbReference>
<dbReference type="InterPro" id="IPR041373">
    <property type="entry name" value="RT_RNaseH"/>
</dbReference>
<dbReference type="AlphaFoldDB" id="A0A4Y2GQ42"/>
<dbReference type="GO" id="GO:0004519">
    <property type="term" value="F:endonuclease activity"/>
    <property type="evidence" value="ECO:0007669"/>
    <property type="project" value="UniProtKB-KW"/>
</dbReference>
<evidence type="ECO:0000256" key="6">
    <source>
        <dbReference type="ARBA" id="ARBA00022918"/>
    </source>
</evidence>
<evidence type="ECO:0000313" key="8">
    <source>
        <dbReference type="EMBL" id="GBM54925.1"/>
    </source>
</evidence>
<dbReference type="InterPro" id="IPR043502">
    <property type="entry name" value="DNA/RNA_pol_sf"/>
</dbReference>
<keyword evidence="1" id="KW-0808">Transferase</keyword>
<evidence type="ECO:0000256" key="3">
    <source>
        <dbReference type="ARBA" id="ARBA00022722"/>
    </source>
</evidence>
<evidence type="ECO:0000256" key="1">
    <source>
        <dbReference type="ARBA" id="ARBA00022679"/>
    </source>
</evidence>
<keyword evidence="9" id="KW-1185">Reference proteome</keyword>
<evidence type="ECO:0000259" key="7">
    <source>
        <dbReference type="Pfam" id="PF17917"/>
    </source>
</evidence>
<dbReference type="SUPFAM" id="SSF56672">
    <property type="entry name" value="DNA/RNA polymerases"/>
    <property type="match status" value="1"/>
</dbReference>
<dbReference type="EMBL" id="BGPR01001478">
    <property type="protein sequence ID" value="GBM54925.1"/>
    <property type="molecule type" value="Genomic_DNA"/>
</dbReference>
<evidence type="ECO:0000256" key="2">
    <source>
        <dbReference type="ARBA" id="ARBA00022695"/>
    </source>
</evidence>
<name>A0A4Y2GQ42_ARAVE</name>
<keyword evidence="6" id="KW-0695">RNA-directed DNA polymerase</keyword>
<proteinExistence type="predicted"/>
<dbReference type="PANTHER" id="PTHR37984">
    <property type="entry name" value="PROTEIN CBG26694"/>
    <property type="match status" value="1"/>
</dbReference>
<keyword evidence="2" id="KW-0548">Nucleotidyltransferase</keyword>
<dbReference type="Gene3D" id="3.10.20.370">
    <property type="match status" value="1"/>
</dbReference>
<dbReference type="InterPro" id="IPR050951">
    <property type="entry name" value="Retrovirus_Pol_polyprotein"/>
</dbReference>
<keyword evidence="5" id="KW-0378">Hydrolase</keyword>